<evidence type="ECO:0000313" key="1">
    <source>
        <dbReference type="EMBL" id="QDT65864.1"/>
    </source>
</evidence>
<protein>
    <submittedName>
        <fullName evidence="1">Uncharacterized protein</fullName>
    </submittedName>
</protein>
<dbReference type="OrthoDB" id="274417at2"/>
<evidence type="ECO:0000313" key="2">
    <source>
        <dbReference type="Proteomes" id="UP000319976"/>
    </source>
</evidence>
<dbReference type="EMBL" id="CP036316">
    <property type="protein sequence ID" value="QDT65864.1"/>
    <property type="molecule type" value="Genomic_DNA"/>
</dbReference>
<dbReference type="RefSeq" id="WP_145264501.1">
    <property type="nucleotide sequence ID" value="NZ_CP036316.1"/>
</dbReference>
<dbReference type="Proteomes" id="UP000319976">
    <property type="component" value="Chromosome"/>
</dbReference>
<organism evidence="1 2">
    <name type="scientific">Calycomorphotria hydatis</name>
    <dbReference type="NCBI Taxonomy" id="2528027"/>
    <lineage>
        <taxon>Bacteria</taxon>
        <taxon>Pseudomonadati</taxon>
        <taxon>Planctomycetota</taxon>
        <taxon>Planctomycetia</taxon>
        <taxon>Planctomycetales</taxon>
        <taxon>Planctomycetaceae</taxon>
        <taxon>Calycomorphotria</taxon>
    </lineage>
</organism>
<gene>
    <name evidence="1" type="ORF">V22_31260</name>
</gene>
<name>A0A517TBX2_9PLAN</name>
<dbReference type="KEGG" id="chya:V22_31260"/>
<accession>A0A517TBX2</accession>
<dbReference type="AlphaFoldDB" id="A0A517TBX2"/>
<reference evidence="1 2" key="1">
    <citation type="submission" date="2019-02" db="EMBL/GenBank/DDBJ databases">
        <title>Deep-cultivation of Planctomycetes and their phenomic and genomic characterization uncovers novel biology.</title>
        <authorList>
            <person name="Wiegand S."/>
            <person name="Jogler M."/>
            <person name="Boedeker C."/>
            <person name="Pinto D."/>
            <person name="Vollmers J."/>
            <person name="Rivas-Marin E."/>
            <person name="Kohn T."/>
            <person name="Peeters S.H."/>
            <person name="Heuer A."/>
            <person name="Rast P."/>
            <person name="Oberbeckmann S."/>
            <person name="Bunk B."/>
            <person name="Jeske O."/>
            <person name="Meyerdierks A."/>
            <person name="Storesund J.E."/>
            <person name="Kallscheuer N."/>
            <person name="Luecker S."/>
            <person name="Lage O.M."/>
            <person name="Pohl T."/>
            <person name="Merkel B.J."/>
            <person name="Hornburger P."/>
            <person name="Mueller R.-W."/>
            <person name="Bruemmer F."/>
            <person name="Labrenz M."/>
            <person name="Spormann A.M."/>
            <person name="Op den Camp H."/>
            <person name="Overmann J."/>
            <person name="Amann R."/>
            <person name="Jetten M.S.M."/>
            <person name="Mascher T."/>
            <person name="Medema M.H."/>
            <person name="Devos D.P."/>
            <person name="Kaster A.-K."/>
            <person name="Ovreas L."/>
            <person name="Rohde M."/>
            <person name="Galperin M.Y."/>
            <person name="Jogler C."/>
        </authorList>
    </citation>
    <scope>NUCLEOTIDE SEQUENCE [LARGE SCALE GENOMIC DNA]</scope>
    <source>
        <strain evidence="1 2">V22</strain>
    </source>
</reference>
<sequence>MHLAYFVIDEEQQLRRTEAESVEAVWEGRAGTSSLKYELPEELRLVSVLIDEDLNPLVCFFLRLDLDGEEITDETRLDAYEAVTARHQNQLEHPAAQRQLEGWPDDWQRQMAVALDVPIMEINRIAIGGPLLMSDLWGVSVAQVVEYFQDVIEEEGL</sequence>
<keyword evidence="2" id="KW-1185">Reference proteome</keyword>
<proteinExistence type="predicted"/>